<dbReference type="RefSeq" id="WP_207070754.1">
    <property type="nucleotide sequence ID" value="NZ_JAFLND010000001.1"/>
</dbReference>
<comment type="caution">
    <text evidence="1">The sequence shown here is derived from an EMBL/GenBank/DDBJ whole genome shotgun (WGS) entry which is preliminary data.</text>
</comment>
<proteinExistence type="predicted"/>
<evidence type="ECO:0000313" key="1">
    <source>
        <dbReference type="EMBL" id="MBO0330354.1"/>
    </source>
</evidence>
<name>A0ABS3EVY9_9FLAO</name>
<organism evidence="1 2">
    <name type="scientific">[Muricauda] lutisoli</name>
    <dbReference type="NCBI Taxonomy" id="2816035"/>
    <lineage>
        <taxon>Bacteria</taxon>
        <taxon>Pseudomonadati</taxon>
        <taxon>Bacteroidota</taxon>
        <taxon>Flavobacteriia</taxon>
        <taxon>Flavobacteriales</taxon>
        <taxon>Flavobacteriaceae</taxon>
        <taxon>Allomuricauda</taxon>
    </lineage>
</organism>
<dbReference type="InterPro" id="IPR011990">
    <property type="entry name" value="TPR-like_helical_dom_sf"/>
</dbReference>
<dbReference type="SUPFAM" id="SSF48452">
    <property type="entry name" value="TPR-like"/>
    <property type="match status" value="1"/>
</dbReference>
<sequence>MFKIKTYTIVILGIFISTLIGSSKAFSQSKKNSIQNPIEYFNKRTEALSLVKNKKWQEAIPVLESLTLQYSNDADLFYVLGLSYYETGQFKNAIIELKKTLESGGTILTDIPTGSAPSNDIMIKIAKAYAEDGDKENALLWLQKGFASRYDEKPFLKGDPAFKSFNENQEFQQIFGYRSQLGLRRGESWVSDIDYLEERILELHYTPFHSMSKTDFDKKILGLKSEIDSLSDEQIVVELMKIFGGLGNGHNLIIPTSPNKGALRKLPVQFYQFNDGLFIVGAEKGFEKWIGYEVESIGNTTAEDALQKTNAVNARDNDMQTLWLGPYYLGLPYVLQGLGIIGNTNQVTIALKDSNDKSQKVIMNPVSWNFSGFPKMPKLRDREQPLFLSKIEDPYWFKLIPENKSIYVQFNAVTQKETQSLEAFTIELRSQASKNDIQHLILDLRHNHGGNGSILPPMLKTIINFELMNPGGNVFVLMGRETFSAAQNLLTDITKYTNAILVGEPSGSKPNHIGEAGWFKLPYSGLMGLISTQFHQTSKAEDNRKWIAPHIPVNLSSTDYFNGNDTALHIVMEVIQTTENRK</sequence>
<gene>
    <name evidence="1" type="ORF">J0X13_07315</name>
</gene>
<reference evidence="1 2" key="1">
    <citation type="submission" date="2021-03" db="EMBL/GenBank/DDBJ databases">
        <title>Muricauda sp. CAU 1631 isolated from Incheon.</title>
        <authorList>
            <person name="Kim W."/>
        </authorList>
    </citation>
    <scope>NUCLEOTIDE SEQUENCE [LARGE SCALE GENOMIC DNA]</scope>
    <source>
        <strain evidence="1 2">CAU 1631</strain>
    </source>
</reference>
<accession>A0ABS3EVY9</accession>
<protein>
    <recommendedName>
        <fullName evidence="3">Tail specific protease domain-containing protein</fullName>
    </recommendedName>
</protein>
<dbReference type="EMBL" id="JAFLND010000001">
    <property type="protein sequence ID" value="MBO0330354.1"/>
    <property type="molecule type" value="Genomic_DNA"/>
</dbReference>
<dbReference type="Gene3D" id="3.90.226.10">
    <property type="entry name" value="2-enoyl-CoA Hydratase, Chain A, domain 1"/>
    <property type="match status" value="2"/>
</dbReference>
<evidence type="ECO:0008006" key="3">
    <source>
        <dbReference type="Google" id="ProtNLM"/>
    </source>
</evidence>
<dbReference type="Proteomes" id="UP000664163">
    <property type="component" value="Unassembled WGS sequence"/>
</dbReference>
<keyword evidence="2" id="KW-1185">Reference proteome</keyword>
<dbReference type="Gene3D" id="1.25.40.10">
    <property type="entry name" value="Tetratricopeptide repeat domain"/>
    <property type="match status" value="1"/>
</dbReference>
<dbReference type="InterPro" id="IPR029045">
    <property type="entry name" value="ClpP/crotonase-like_dom_sf"/>
</dbReference>
<evidence type="ECO:0000313" key="2">
    <source>
        <dbReference type="Proteomes" id="UP000664163"/>
    </source>
</evidence>
<dbReference type="SUPFAM" id="SSF52096">
    <property type="entry name" value="ClpP/crotonase"/>
    <property type="match status" value="1"/>
</dbReference>